<comment type="caution">
    <text evidence="1">The sequence shown here is derived from an EMBL/GenBank/DDBJ whole genome shotgun (WGS) entry which is preliminary data.</text>
</comment>
<name>A0AB73IN58_9BURK</name>
<evidence type="ECO:0000313" key="1">
    <source>
        <dbReference type="EMBL" id="MDP9651442.1"/>
    </source>
</evidence>
<gene>
    <name evidence="1" type="ORF">J2793_006917</name>
</gene>
<organism evidence="1 2">
    <name type="scientific">Paraburkholderia caledonica</name>
    <dbReference type="NCBI Taxonomy" id="134536"/>
    <lineage>
        <taxon>Bacteria</taxon>
        <taxon>Pseudomonadati</taxon>
        <taxon>Pseudomonadota</taxon>
        <taxon>Betaproteobacteria</taxon>
        <taxon>Burkholderiales</taxon>
        <taxon>Burkholderiaceae</taxon>
        <taxon>Paraburkholderia</taxon>
    </lineage>
</organism>
<reference evidence="1" key="1">
    <citation type="submission" date="2023-07" db="EMBL/GenBank/DDBJ databases">
        <title>Sorghum-associated microbial communities from plants grown in Nebraska, USA.</title>
        <authorList>
            <person name="Schachtman D."/>
        </authorList>
    </citation>
    <scope>NUCLEOTIDE SEQUENCE</scope>
    <source>
        <strain evidence="1">DS1061</strain>
    </source>
</reference>
<evidence type="ECO:0000313" key="2">
    <source>
        <dbReference type="Proteomes" id="UP001229486"/>
    </source>
</evidence>
<dbReference type="RefSeq" id="WP_392396051.1">
    <property type="nucleotide sequence ID" value="NZ_JAURTK010000020.1"/>
</dbReference>
<proteinExistence type="predicted"/>
<dbReference type="AlphaFoldDB" id="A0AB73IN58"/>
<accession>A0AB73IN58</accession>
<protein>
    <submittedName>
        <fullName evidence="1">Uncharacterized protein</fullName>
    </submittedName>
</protein>
<sequence length="188" mass="20042">MLNLLRGNVYGLPSGETVAGALDVPPLGLDELVVRTQVTDEPKTFRFDRIASLDAEGTRSPLGEAFRNDTPLWFYILAEAQRPVLGLAAIGEVFGEDAMLGTKADHIGVGALTRLGPVDGRIVVEVFYGLLDEDPDSIANRTGGAPPLEAHIFKSTPATFSQIIDFATAGQWHLAPLSAVGDLANWST</sequence>
<dbReference type="EMBL" id="JAURTK010000020">
    <property type="protein sequence ID" value="MDP9651442.1"/>
    <property type="molecule type" value="Genomic_DNA"/>
</dbReference>
<dbReference type="Proteomes" id="UP001229486">
    <property type="component" value="Unassembled WGS sequence"/>
</dbReference>